<feature type="region of interest" description="Disordered" evidence="2">
    <location>
        <begin position="447"/>
        <end position="466"/>
    </location>
</feature>
<dbReference type="InterPro" id="IPR010095">
    <property type="entry name" value="Cas12f1-like_TNB"/>
</dbReference>
<dbReference type="GO" id="GO:0003677">
    <property type="term" value="F:DNA binding"/>
    <property type="evidence" value="ECO:0007669"/>
    <property type="project" value="UniProtKB-KW"/>
</dbReference>
<proteinExistence type="predicted"/>
<accession>A0AAU9CP34</accession>
<dbReference type="EMBL" id="AP024718">
    <property type="protein sequence ID" value="BCX88053.1"/>
    <property type="molecule type" value="Genomic_DNA"/>
</dbReference>
<keyword evidence="5" id="KW-1185">Reference proteome</keyword>
<protein>
    <recommendedName>
        <fullName evidence="3">Cas12f1-like TNB domain-containing protein</fullName>
    </recommendedName>
</protein>
<keyword evidence="1" id="KW-0238">DNA-binding</keyword>
<feature type="compositionally biased region" description="Polar residues" evidence="2">
    <location>
        <begin position="454"/>
        <end position="466"/>
    </location>
</feature>
<evidence type="ECO:0000256" key="1">
    <source>
        <dbReference type="ARBA" id="ARBA00023125"/>
    </source>
</evidence>
<sequence length="466" mass="53094">MKITRVLYSKRLNAGKYAALEEQARRLGRIRTEVWRRFGSISGVGLTDRQVRDAWLREGRRFAVPANAWKETLRDAMADIKAHREAAKVKVRQAIRRHIHDEEARKRLYTLLKQDAWTKDPYLRRLMRRYWRRGHNHTHNQIVVRSDSYTVFEQGGRCWIKVPGLERGKRIAIPLDTTIDHAPSGTLRLILRDGVVEVHVTVEAPLGRPCGDRELGVDKGYTEAFVDSDGDRHGEALGTLLQSESDCLKTKYQRRAKLLAIAKNTKNERKRQNILRHNLGRKKLNRRAARVKARIRDEAFKAAHAVVDKAAVIAAEDLTAPMSGRAFSKNMNRRLAAWTKGVLAEALETVSQRRGSTLVLVNAAYTSQIDSRNGCLLGRRRGDRFYCFDGAVLQADVNAARNVLARLRDPEIDRWTPYCQVRAILQARTERLRLGLLNQDSSCRSSDLKDLSTESESPNAQMCASF</sequence>
<dbReference type="RefSeq" id="WP_286293098.1">
    <property type="nucleotide sequence ID" value="NZ_AP024718.1"/>
</dbReference>
<reference evidence="5" key="1">
    <citation type="journal article" date="2024" name="Int. J. Syst. Evol. Microbiol.">
        <title>Methylomarinovum tepidoasis sp. nov., a moderately thermophilic methanotroph of the family Methylothermaceae isolated from a deep-sea hydrothermal field.</title>
        <authorList>
            <person name="Hirayama H."/>
            <person name="Takaki Y."/>
            <person name="Abe M."/>
            <person name="Miyazaki M."/>
            <person name="Uematsu K."/>
            <person name="Matsui Y."/>
            <person name="Takai K."/>
        </authorList>
    </citation>
    <scope>NUCLEOTIDE SEQUENCE [LARGE SCALE GENOMIC DNA]</scope>
    <source>
        <strain evidence="5">IN45</strain>
    </source>
</reference>
<evidence type="ECO:0000259" key="3">
    <source>
        <dbReference type="Pfam" id="PF07282"/>
    </source>
</evidence>
<dbReference type="KEGG" id="meiy:MIN45_P0420"/>
<dbReference type="Proteomes" id="UP001321450">
    <property type="component" value="Chromosome"/>
</dbReference>
<evidence type="ECO:0000313" key="4">
    <source>
        <dbReference type="EMBL" id="BCX88053.1"/>
    </source>
</evidence>
<evidence type="ECO:0000256" key="2">
    <source>
        <dbReference type="SAM" id="MobiDB-lite"/>
    </source>
</evidence>
<dbReference type="NCBIfam" id="NF040570">
    <property type="entry name" value="guided_TnpB"/>
    <property type="match status" value="1"/>
</dbReference>
<gene>
    <name evidence="4" type="ORF">MIN45_P0420</name>
</gene>
<evidence type="ECO:0000313" key="5">
    <source>
        <dbReference type="Proteomes" id="UP001321450"/>
    </source>
</evidence>
<feature type="domain" description="Cas12f1-like TNB" evidence="3">
    <location>
        <begin position="343"/>
        <end position="403"/>
    </location>
</feature>
<dbReference type="AlphaFoldDB" id="A0AAU9CP34"/>
<organism evidence="4 5">
    <name type="scientific">Methylomarinovum tepidoasis</name>
    <dbReference type="NCBI Taxonomy" id="2840183"/>
    <lineage>
        <taxon>Bacteria</taxon>
        <taxon>Pseudomonadati</taxon>
        <taxon>Pseudomonadota</taxon>
        <taxon>Gammaproteobacteria</taxon>
        <taxon>Methylococcales</taxon>
        <taxon>Methylothermaceae</taxon>
        <taxon>Methylomarinovum</taxon>
    </lineage>
</organism>
<name>A0AAU9CP34_9GAMM</name>
<dbReference type="Pfam" id="PF07282">
    <property type="entry name" value="Cas12f1-like_TNB"/>
    <property type="match status" value="1"/>
</dbReference>